<evidence type="ECO:0000313" key="1">
    <source>
        <dbReference type="EMBL" id="MDR6804569.1"/>
    </source>
</evidence>
<organism evidence="1 2">
    <name type="scientific">Dyadobacter fermentans</name>
    <dbReference type="NCBI Taxonomy" id="94254"/>
    <lineage>
        <taxon>Bacteria</taxon>
        <taxon>Pseudomonadati</taxon>
        <taxon>Bacteroidota</taxon>
        <taxon>Cytophagia</taxon>
        <taxon>Cytophagales</taxon>
        <taxon>Spirosomataceae</taxon>
        <taxon>Dyadobacter</taxon>
    </lineage>
</organism>
<keyword evidence="2" id="KW-1185">Reference proteome</keyword>
<protein>
    <submittedName>
        <fullName evidence="1">Uncharacterized protein</fullName>
    </submittedName>
</protein>
<sequence>MLNSASKDEKAWLKDNQAFCFITLLYQCLSGLKGMKF</sequence>
<dbReference type="EMBL" id="JAVDTI010000002">
    <property type="protein sequence ID" value="MDR6804569.1"/>
    <property type="molecule type" value="Genomic_DNA"/>
</dbReference>
<accession>A0ABU1QTU7</accession>
<proteinExistence type="predicted"/>
<comment type="caution">
    <text evidence="1">The sequence shown here is derived from an EMBL/GenBank/DDBJ whole genome shotgun (WGS) entry which is preliminary data.</text>
</comment>
<dbReference type="Proteomes" id="UP001264980">
    <property type="component" value="Unassembled WGS sequence"/>
</dbReference>
<name>A0ABU1QTU7_9BACT</name>
<gene>
    <name evidence="1" type="ORF">J2W84_001615</name>
</gene>
<evidence type="ECO:0000313" key="2">
    <source>
        <dbReference type="Proteomes" id="UP001264980"/>
    </source>
</evidence>
<reference evidence="1 2" key="1">
    <citation type="submission" date="2023-07" db="EMBL/GenBank/DDBJ databases">
        <title>Sorghum-associated microbial communities from plants grown in Nebraska, USA.</title>
        <authorList>
            <person name="Schachtman D."/>
        </authorList>
    </citation>
    <scope>NUCLEOTIDE SEQUENCE [LARGE SCALE GENOMIC DNA]</scope>
    <source>
        <strain evidence="1 2">BE57</strain>
    </source>
</reference>